<dbReference type="SUPFAM" id="SSF53182">
    <property type="entry name" value="Pyrrolidone carboxyl peptidase (pyroglutamate aminopeptidase)"/>
    <property type="match status" value="1"/>
</dbReference>
<dbReference type="Proteomes" id="UP000326570">
    <property type="component" value="Unassembled WGS sequence"/>
</dbReference>
<reference evidence="1 2" key="1">
    <citation type="submission" date="2019-09" db="EMBL/GenBank/DDBJ databases">
        <title>Genome sequence of Adhaeribacter sp. M2.</title>
        <authorList>
            <person name="Srinivasan S."/>
        </authorList>
    </citation>
    <scope>NUCLEOTIDE SEQUENCE [LARGE SCALE GENOMIC DNA]</scope>
    <source>
        <strain evidence="1 2">M2</strain>
    </source>
</reference>
<proteinExistence type="predicted"/>
<dbReference type="Gene3D" id="3.40.630.20">
    <property type="entry name" value="Peptidase C15, pyroglutamyl peptidase I-like"/>
    <property type="match status" value="1"/>
</dbReference>
<organism evidence="1 2">
    <name type="scientific">Adhaeribacter soli</name>
    <dbReference type="NCBI Taxonomy" id="2607655"/>
    <lineage>
        <taxon>Bacteria</taxon>
        <taxon>Pseudomonadati</taxon>
        <taxon>Bacteroidota</taxon>
        <taxon>Cytophagia</taxon>
        <taxon>Cytophagales</taxon>
        <taxon>Hymenobacteraceae</taxon>
        <taxon>Adhaeribacter</taxon>
    </lineage>
</organism>
<name>A0A5N1IXA5_9BACT</name>
<evidence type="ECO:0000313" key="2">
    <source>
        <dbReference type="Proteomes" id="UP000326570"/>
    </source>
</evidence>
<accession>A0A5N1IXA5</accession>
<dbReference type="InterPro" id="IPR036440">
    <property type="entry name" value="Peptidase_C15-like_sf"/>
</dbReference>
<evidence type="ECO:0000313" key="1">
    <source>
        <dbReference type="EMBL" id="KAA9338970.1"/>
    </source>
</evidence>
<dbReference type="AlphaFoldDB" id="A0A5N1IXA5"/>
<gene>
    <name evidence="1" type="ORF">F0P94_09270</name>
</gene>
<sequence>MHFFIDHNQLPNQTLADSFGPESNDPYNKFNITTRFQLTGAAKAFACQDSLMIIQQSIADPTLVNVLLKPIEGLKIPFERVKYFIYRGLLKDSFVNGTAITPTSTSSSELISRLWVDWNAYKTKKNQPNLPDPTPQNFGFDNTLPGSLEIENIFDNSQQNIRAFYVKEGEWIGNFGASKKIGFEIAICSKPIAFNLDYLRAENYQIDVSGTSITAFDRRVKKENILSFIDPSAFFGLHYYSGLDISSYTGTTKTTTKKEKIAIYSDLLNNKFATKNRVYLDIRSETGFSYNFYQNYSDTSGNIKFGNSITTPIAQNYEWSGWPIIAFDLPLLTNAEKNNIKINLRIKDNIKPILFFEDSSLLTALIENDLDIKFIDHTLLINSTDWTNDLNFFFPNAGLGTNRNNIAYYIKLHYFKQEDTQGTPITALKKEKEFDNLFIPLSSSLLTQASQSFTHVINPDYKLISGQFESVKFSYVAECGAYYDNNRVAFYSKMSFPNKTTGKVYSQIPDTGDLNGLNLEGVYNKMSFLSRDIKISKVHIQELLTPPSYQKVTILKVSAYNSSPASIEGLFILGIHKDELSVLNNVASLNSVSEFSGKHPKLIIFEDVSPSPAIDKDGKPYKKYKLKVQGLDDNGQRIILAPPSTQNVYVYSTNDFVFTSKAFADAENHATIKTYIPNSEEKIGFERNKVTPGKNNEDFYIDKNPNMKVEVDSFIATLNTINDDLNAYSSIKALVQDSAKDILIESVNSIQLSLTTSNPTPDDRPLYWARNKMQVALKKHPYFSTQFDTSLNPTRGSDLDKILSIFEEKSRNYSDVDFTYANQNNLKKILITGFDPFQLENNINQSNPSGVCAMALHGKTLGIGFVQSMIIPVRYRDFDGNYNPKVGVGNGIIEDYIAPLIGKGPNHADVIITISQSGYGNYNIDRFATINRGGWSDNMGFTRPENSNSVYLNLPKEKDLIWIETTLPKAMVMNGGINQQPDNWKHFVVYAQHYSVDGNPPSIIPESLYEMRWDYGLDNFKPRNPGEILIDTKKTLIDRNGQNNLLDSNNSKRRIIEGSGSNYLSNEIFYRVALARERWNKKHPSLPKFPSGHFHVAFIQQPKRDLAENYLESSRNIYDELTKLVLTVSERIAIGSSNLNNLF</sequence>
<keyword evidence="2" id="KW-1185">Reference proteome</keyword>
<dbReference type="EMBL" id="VTWT01000004">
    <property type="protein sequence ID" value="KAA9338970.1"/>
    <property type="molecule type" value="Genomic_DNA"/>
</dbReference>
<comment type="caution">
    <text evidence="1">The sequence shown here is derived from an EMBL/GenBank/DDBJ whole genome shotgun (WGS) entry which is preliminary data.</text>
</comment>
<protein>
    <submittedName>
        <fullName evidence="1">Uncharacterized protein</fullName>
    </submittedName>
</protein>
<dbReference type="RefSeq" id="WP_150903604.1">
    <property type="nucleotide sequence ID" value="NZ_VTWT01000004.1"/>
</dbReference>